<dbReference type="PANTHER" id="PTHR42752">
    <property type="entry name" value="IMIDAZOLONEPROPIONASE"/>
    <property type="match status" value="1"/>
</dbReference>
<feature type="binding site" evidence="7">
    <location>
        <position position="319"/>
    </location>
    <ligand>
        <name>N-formimidoyl-L-glutamate</name>
        <dbReference type="ChEBI" id="CHEBI:58928"/>
    </ligand>
</feature>
<feature type="binding site" evidence="7">
    <location>
        <position position="320"/>
    </location>
    <ligand>
        <name>4-imidazolone-5-propanoate</name>
        <dbReference type="ChEBI" id="CHEBI:77893"/>
    </ligand>
</feature>
<keyword evidence="5 7" id="KW-0862">Zinc</keyword>
<comment type="caution">
    <text evidence="9">The sequence shown here is derived from an EMBL/GenBank/DDBJ whole genome shotgun (WGS) entry which is preliminary data.</text>
</comment>
<feature type="binding site" evidence="7">
    <location>
        <position position="243"/>
    </location>
    <ligand>
        <name>4-imidazolone-5-propanoate</name>
        <dbReference type="ChEBI" id="CHEBI:77893"/>
    </ligand>
</feature>
<dbReference type="InterPro" id="IPR011059">
    <property type="entry name" value="Metal-dep_hydrolase_composite"/>
</dbReference>
<dbReference type="RefSeq" id="WP_343163537.1">
    <property type="nucleotide sequence ID" value="NZ_JBHRSV010000001.1"/>
</dbReference>
<feature type="binding site" evidence="7">
    <location>
        <position position="315"/>
    </location>
    <ligand>
        <name>Zn(2+)</name>
        <dbReference type="ChEBI" id="CHEBI:29105"/>
    </ligand>
</feature>
<comment type="similarity">
    <text evidence="7">Belongs to the metallo-dependent hydrolases superfamily. HutI family.</text>
</comment>
<keyword evidence="10" id="KW-1185">Reference proteome</keyword>
<dbReference type="Gene3D" id="2.30.40.10">
    <property type="entry name" value="Urease, subunit C, domain 1"/>
    <property type="match status" value="1"/>
</dbReference>
<feature type="binding site" evidence="7">
    <location>
        <position position="175"/>
    </location>
    <ligand>
        <name>4-imidazolone-5-propanoate</name>
        <dbReference type="ChEBI" id="CHEBI:77893"/>
    </ligand>
</feature>
<keyword evidence="2 7" id="KW-0479">Metal-binding</keyword>
<dbReference type="InterPro" id="IPR006680">
    <property type="entry name" value="Amidohydro-rel"/>
</dbReference>
<accession>A0ABV6ZTK4</accession>
<evidence type="ECO:0000256" key="1">
    <source>
        <dbReference type="ARBA" id="ARBA00012864"/>
    </source>
</evidence>
<evidence type="ECO:0000256" key="6">
    <source>
        <dbReference type="ARBA" id="ARBA00023004"/>
    </source>
</evidence>
<keyword evidence="3 7" id="KW-0378">Hydrolase</keyword>
<keyword evidence="6 7" id="KW-0408">Iron</keyword>
<feature type="binding site" evidence="7">
    <location>
        <position position="142"/>
    </location>
    <ligand>
        <name>N-formimidoyl-L-glutamate</name>
        <dbReference type="ChEBI" id="CHEBI:58928"/>
    </ligand>
</feature>
<evidence type="ECO:0000256" key="2">
    <source>
        <dbReference type="ARBA" id="ARBA00022723"/>
    </source>
</evidence>
<dbReference type="Proteomes" id="UP001595379">
    <property type="component" value="Unassembled WGS sequence"/>
</dbReference>
<evidence type="ECO:0000256" key="5">
    <source>
        <dbReference type="ARBA" id="ARBA00022833"/>
    </source>
</evidence>
<dbReference type="NCBIfam" id="TIGR01224">
    <property type="entry name" value="hutI"/>
    <property type="match status" value="1"/>
</dbReference>
<gene>
    <name evidence="7 9" type="primary">hutI</name>
    <name evidence="9" type="ORF">ACFOOR_01395</name>
</gene>
<feature type="binding site" evidence="7">
    <location>
        <position position="72"/>
    </location>
    <ligand>
        <name>Fe(3+)</name>
        <dbReference type="ChEBI" id="CHEBI:29034"/>
    </ligand>
</feature>
<dbReference type="GO" id="GO:0050480">
    <property type="term" value="F:imidazolonepropionase activity"/>
    <property type="evidence" value="ECO:0007669"/>
    <property type="project" value="UniProtKB-EC"/>
</dbReference>
<evidence type="ECO:0000256" key="3">
    <source>
        <dbReference type="ARBA" id="ARBA00022801"/>
    </source>
</evidence>
<sequence length="403" mass="42348">MRYDRLFVNGRLATMVAGGTPYGVIEPGYVAVLDGKVAAVGAMADLPSDATGERIDLEGRWVTPALIDCHTHLIFAGDRSEEYEQKLAGVPYQEIAKAGGGIPKTVEAVRASSPADLAAGAMKRLDVFAMEGVGTIEIKTGYGLNLESEVNMMKAARSLGLISGMRVEVTLLAAHAVPPDYKGRADAYVDEICIPLIEKAGRRGLADAVDAYCEGIAFTPEQTRRVFEAAKKAGLKIKLHADQFSDTGGAALAAEFGALSADHLEYTDAAGIAAMARAGTVAVLLPGAFYVLGETTKPPVAALREAGVPMAVATDANPGTSPLLSILTAANMACHLFGLTVEEAIAGMTREAARALGLHDEIGTIEPGKRCDLAVWDIERPAELVQWIGARPLHGRILAGEWA</sequence>
<comment type="function">
    <text evidence="7">Catalyzes the hydrolytic cleavage of the carbon-nitrogen bond in imidazolone-5-propanoate to yield N-formimidoyl-L-glutamate. It is the third step in the universal histidine degradation pathway.</text>
</comment>
<dbReference type="EMBL" id="JBHRSV010000001">
    <property type="protein sequence ID" value="MFC2924753.1"/>
    <property type="molecule type" value="Genomic_DNA"/>
</dbReference>
<feature type="binding site" evidence="7">
    <location>
        <position position="72"/>
    </location>
    <ligand>
        <name>Zn(2+)</name>
        <dbReference type="ChEBI" id="CHEBI:29105"/>
    </ligand>
</feature>
<evidence type="ECO:0000259" key="8">
    <source>
        <dbReference type="Pfam" id="PF01979"/>
    </source>
</evidence>
<evidence type="ECO:0000256" key="7">
    <source>
        <dbReference type="HAMAP-Rule" id="MF_00372"/>
    </source>
</evidence>
<dbReference type="SUPFAM" id="SSF51338">
    <property type="entry name" value="Composite domain of metallo-dependent hydrolases"/>
    <property type="match status" value="1"/>
</dbReference>
<feature type="binding site" evidence="7">
    <location>
        <position position="317"/>
    </location>
    <ligand>
        <name>N-formimidoyl-L-glutamate</name>
        <dbReference type="ChEBI" id="CHEBI:58928"/>
    </ligand>
</feature>
<dbReference type="InterPro" id="IPR032466">
    <property type="entry name" value="Metal_Hydrolase"/>
</dbReference>
<feature type="binding site" evidence="7">
    <location>
        <position position="142"/>
    </location>
    <ligand>
        <name>4-imidazolone-5-propanoate</name>
        <dbReference type="ChEBI" id="CHEBI:77893"/>
    </ligand>
</feature>
<feature type="binding site" evidence="7">
    <location>
        <position position="240"/>
    </location>
    <ligand>
        <name>Zn(2+)</name>
        <dbReference type="ChEBI" id="CHEBI:29105"/>
    </ligand>
</feature>
<comment type="subcellular location">
    <subcellularLocation>
        <location evidence="7">Cytoplasm</location>
    </subcellularLocation>
</comment>
<proteinExistence type="inferred from homology"/>
<keyword evidence="7" id="KW-0963">Cytoplasm</keyword>
<dbReference type="PANTHER" id="PTHR42752:SF1">
    <property type="entry name" value="IMIDAZOLONEPROPIONASE-RELATED"/>
    <property type="match status" value="1"/>
</dbReference>
<comment type="cofactor">
    <cofactor evidence="7">
        <name>Zn(2+)</name>
        <dbReference type="ChEBI" id="CHEBI:29105"/>
    </cofactor>
    <cofactor evidence="7">
        <name>Fe(3+)</name>
        <dbReference type="ChEBI" id="CHEBI:29034"/>
    </cofactor>
    <text evidence="7">Binds 1 zinc or iron ion per subunit.</text>
</comment>
<evidence type="ECO:0000256" key="4">
    <source>
        <dbReference type="ARBA" id="ARBA00022808"/>
    </source>
</evidence>
<organism evidence="9 10">
    <name type="scientific">Hyphobacterium vulgare</name>
    <dbReference type="NCBI Taxonomy" id="1736751"/>
    <lineage>
        <taxon>Bacteria</taxon>
        <taxon>Pseudomonadati</taxon>
        <taxon>Pseudomonadota</taxon>
        <taxon>Alphaproteobacteria</taxon>
        <taxon>Maricaulales</taxon>
        <taxon>Maricaulaceae</taxon>
        <taxon>Hyphobacterium</taxon>
    </lineage>
</organism>
<dbReference type="SUPFAM" id="SSF51556">
    <property type="entry name" value="Metallo-dependent hydrolases"/>
    <property type="match status" value="1"/>
</dbReference>
<evidence type="ECO:0000313" key="9">
    <source>
        <dbReference type="EMBL" id="MFC2924753.1"/>
    </source>
</evidence>
<keyword evidence="4 7" id="KW-0369">Histidine metabolism</keyword>
<evidence type="ECO:0000313" key="10">
    <source>
        <dbReference type="Proteomes" id="UP001595379"/>
    </source>
</evidence>
<feature type="domain" description="Amidohydrolase-related" evidence="8">
    <location>
        <begin position="61"/>
        <end position="378"/>
    </location>
</feature>
<feature type="binding site" evidence="7">
    <location>
        <position position="240"/>
    </location>
    <ligand>
        <name>Fe(3+)</name>
        <dbReference type="ChEBI" id="CHEBI:29034"/>
    </ligand>
</feature>
<reference evidence="10" key="1">
    <citation type="journal article" date="2019" name="Int. J. Syst. Evol. Microbiol.">
        <title>The Global Catalogue of Microorganisms (GCM) 10K type strain sequencing project: providing services to taxonomists for standard genome sequencing and annotation.</title>
        <authorList>
            <consortium name="The Broad Institute Genomics Platform"/>
            <consortium name="The Broad Institute Genome Sequencing Center for Infectious Disease"/>
            <person name="Wu L."/>
            <person name="Ma J."/>
        </authorList>
    </citation>
    <scope>NUCLEOTIDE SEQUENCE [LARGE SCALE GENOMIC DNA]</scope>
    <source>
        <strain evidence="10">KCTC 52487</strain>
    </source>
</reference>
<feature type="binding site" evidence="7">
    <location>
        <position position="315"/>
    </location>
    <ligand>
        <name>Fe(3+)</name>
        <dbReference type="ChEBI" id="CHEBI:29034"/>
    </ligand>
</feature>
<comment type="pathway">
    <text evidence="7">Amino-acid degradation; L-histidine degradation into L-glutamate; N-formimidoyl-L-glutamate from L-histidine: step 3/3.</text>
</comment>
<comment type="catalytic activity">
    <reaction evidence="7">
        <text>4-imidazolone-5-propanoate + H2O = N-formimidoyl-L-glutamate</text>
        <dbReference type="Rhea" id="RHEA:23660"/>
        <dbReference type="ChEBI" id="CHEBI:15377"/>
        <dbReference type="ChEBI" id="CHEBI:58928"/>
        <dbReference type="ChEBI" id="CHEBI:77893"/>
        <dbReference type="EC" id="3.5.2.7"/>
    </reaction>
</comment>
<feature type="binding site" evidence="7">
    <location>
        <position position="70"/>
    </location>
    <ligand>
        <name>Zn(2+)</name>
        <dbReference type="ChEBI" id="CHEBI:29105"/>
    </ligand>
</feature>
<dbReference type="InterPro" id="IPR005920">
    <property type="entry name" value="HutI"/>
</dbReference>
<protein>
    <recommendedName>
        <fullName evidence="1 7">Imidazolonepropionase</fullName>
        <ecNumber evidence="1 7">3.5.2.7</ecNumber>
    </recommendedName>
    <alternativeName>
        <fullName evidence="7">Imidazolone-5-propionate hydrolase</fullName>
    </alternativeName>
</protein>
<dbReference type="Pfam" id="PF01979">
    <property type="entry name" value="Amidohydro_1"/>
    <property type="match status" value="1"/>
</dbReference>
<feature type="binding site" evidence="7">
    <location>
        <position position="70"/>
    </location>
    <ligand>
        <name>Fe(3+)</name>
        <dbReference type="ChEBI" id="CHEBI:29034"/>
    </ligand>
</feature>
<name>A0ABV6ZTK4_9PROT</name>
<dbReference type="Gene3D" id="3.20.20.140">
    <property type="entry name" value="Metal-dependent hydrolases"/>
    <property type="match status" value="1"/>
</dbReference>
<feature type="binding site" evidence="7">
    <location>
        <position position="79"/>
    </location>
    <ligand>
        <name>4-imidazolone-5-propanoate</name>
        <dbReference type="ChEBI" id="CHEBI:77893"/>
    </ligand>
</feature>
<dbReference type="EC" id="3.5.2.7" evidence="1 7"/>
<dbReference type="HAMAP" id="MF_00372">
    <property type="entry name" value="HutI"/>
    <property type="match status" value="1"/>
</dbReference>